<evidence type="ECO:0000259" key="3">
    <source>
        <dbReference type="Pfam" id="PF03107"/>
    </source>
</evidence>
<dbReference type="Proteomes" id="UP000241394">
    <property type="component" value="Chromosome LG2"/>
</dbReference>
<keyword evidence="5" id="KW-1185">Reference proteome</keyword>
<dbReference type="Pfam" id="PF03107">
    <property type="entry name" value="C1_2"/>
    <property type="match status" value="3"/>
</dbReference>
<gene>
    <name evidence="4" type="ORF">CEY00_Acc02151</name>
</gene>
<dbReference type="Gramene" id="PSS34942">
    <property type="protein sequence ID" value="PSS34942"/>
    <property type="gene ID" value="CEY00_Acc02151"/>
</dbReference>
<evidence type="ECO:0000256" key="1">
    <source>
        <dbReference type="ARBA" id="ARBA00022737"/>
    </source>
</evidence>
<dbReference type="PANTHER" id="PTHR47841:SF7">
    <property type="entry name" value="CYSTEINE_HISTIDINE-RICH C1 DOMAIN PROTEIN"/>
    <property type="match status" value="1"/>
</dbReference>
<organism evidence="4 5">
    <name type="scientific">Actinidia chinensis var. chinensis</name>
    <name type="common">Chinese soft-hair kiwi</name>
    <dbReference type="NCBI Taxonomy" id="1590841"/>
    <lineage>
        <taxon>Eukaryota</taxon>
        <taxon>Viridiplantae</taxon>
        <taxon>Streptophyta</taxon>
        <taxon>Embryophyta</taxon>
        <taxon>Tracheophyta</taxon>
        <taxon>Spermatophyta</taxon>
        <taxon>Magnoliopsida</taxon>
        <taxon>eudicotyledons</taxon>
        <taxon>Gunneridae</taxon>
        <taxon>Pentapetalae</taxon>
        <taxon>asterids</taxon>
        <taxon>Ericales</taxon>
        <taxon>Actinidiaceae</taxon>
        <taxon>Actinidia</taxon>
    </lineage>
</organism>
<feature type="compositionally biased region" description="Pro residues" evidence="2">
    <location>
        <begin position="180"/>
        <end position="218"/>
    </location>
</feature>
<sequence length="286" mass="31364">MAPVGKKAIQHFSHPGHILSELKAETLFLCDGCKAPGQGTRYRCDPCDFDLHDYCGTCPRSLSSFMHPHPLNLVQRKAKATRQNERVCDVCRDPVEGMFYRCSDCEFDAHPLCTQLPQYIRHALHQVHPLRLQATAVAASQCAVCRGACSSWRYRCGACGFDIHIECVLAPCDPPKQRQAPPPWGPSRSAPPPPPHYRAPPWGPSPPPPPYQAPPRGPPAAAAYGGQYVPDGVPWGYNANYNMYGNGNLQPQREGNPMYAVVGKLVFGVVSNVIFGTPGIDFSSFL</sequence>
<dbReference type="InterPro" id="IPR004146">
    <property type="entry name" value="DC1"/>
</dbReference>
<reference evidence="5" key="2">
    <citation type="journal article" date="2018" name="BMC Genomics">
        <title>A manually annotated Actinidia chinensis var. chinensis (kiwifruit) genome highlights the challenges associated with draft genomes and gene prediction in plants.</title>
        <authorList>
            <person name="Pilkington S.M."/>
            <person name="Crowhurst R."/>
            <person name="Hilario E."/>
            <person name="Nardozza S."/>
            <person name="Fraser L."/>
            <person name="Peng Y."/>
            <person name="Gunaseelan K."/>
            <person name="Simpson R."/>
            <person name="Tahir J."/>
            <person name="Deroles S.C."/>
            <person name="Templeton K."/>
            <person name="Luo Z."/>
            <person name="Davy M."/>
            <person name="Cheng C."/>
            <person name="McNeilage M."/>
            <person name="Scaglione D."/>
            <person name="Liu Y."/>
            <person name="Zhang Q."/>
            <person name="Datson P."/>
            <person name="De Silva N."/>
            <person name="Gardiner S.E."/>
            <person name="Bassett H."/>
            <person name="Chagne D."/>
            <person name="McCallum J."/>
            <person name="Dzierzon H."/>
            <person name="Deng C."/>
            <person name="Wang Y.Y."/>
            <person name="Barron L."/>
            <person name="Manako K."/>
            <person name="Bowen J."/>
            <person name="Foster T.M."/>
            <person name="Erridge Z.A."/>
            <person name="Tiffin H."/>
            <person name="Waite C.N."/>
            <person name="Davies K.M."/>
            <person name="Grierson E.P."/>
            <person name="Laing W.A."/>
            <person name="Kirk R."/>
            <person name="Chen X."/>
            <person name="Wood M."/>
            <person name="Montefiori M."/>
            <person name="Brummell D.A."/>
            <person name="Schwinn K.E."/>
            <person name="Catanach A."/>
            <person name="Fullerton C."/>
            <person name="Li D."/>
            <person name="Meiyalaghan S."/>
            <person name="Nieuwenhuizen N."/>
            <person name="Read N."/>
            <person name="Prakash R."/>
            <person name="Hunter D."/>
            <person name="Zhang H."/>
            <person name="McKenzie M."/>
            <person name="Knabel M."/>
            <person name="Harris A."/>
            <person name="Allan A.C."/>
            <person name="Gleave A."/>
            <person name="Chen A."/>
            <person name="Janssen B.J."/>
            <person name="Plunkett B."/>
            <person name="Ampomah-Dwamena C."/>
            <person name="Voogd C."/>
            <person name="Leif D."/>
            <person name="Lafferty D."/>
            <person name="Souleyre E.J.F."/>
            <person name="Varkonyi-Gasic E."/>
            <person name="Gambi F."/>
            <person name="Hanley J."/>
            <person name="Yao J.L."/>
            <person name="Cheung J."/>
            <person name="David K.M."/>
            <person name="Warren B."/>
            <person name="Marsh K."/>
            <person name="Snowden K.C."/>
            <person name="Lin-Wang K."/>
            <person name="Brian L."/>
            <person name="Martinez-Sanchez M."/>
            <person name="Wang M."/>
            <person name="Ileperuma N."/>
            <person name="Macnee N."/>
            <person name="Campin R."/>
            <person name="McAtee P."/>
            <person name="Drummond R.S.M."/>
            <person name="Espley R.V."/>
            <person name="Ireland H.S."/>
            <person name="Wu R."/>
            <person name="Atkinson R.G."/>
            <person name="Karunairetnam S."/>
            <person name="Bulley S."/>
            <person name="Chunkath S."/>
            <person name="Hanley Z."/>
            <person name="Storey R."/>
            <person name="Thrimawithana A.H."/>
            <person name="Thomson S."/>
            <person name="David C."/>
            <person name="Testolin R."/>
            <person name="Huang H."/>
            <person name="Hellens R.P."/>
            <person name="Schaffer R.J."/>
        </authorList>
    </citation>
    <scope>NUCLEOTIDE SEQUENCE [LARGE SCALE GENOMIC DNA]</scope>
    <source>
        <strain evidence="5">cv. Red5</strain>
    </source>
</reference>
<dbReference type="OrthoDB" id="945197at2759"/>
<dbReference type="PANTHER" id="PTHR47841">
    <property type="entry name" value="DIACYLGLYCEROL KINASE THETA-LIKE-RELATED"/>
    <property type="match status" value="1"/>
</dbReference>
<dbReference type="OMA" id="CTSWHYR"/>
<dbReference type="Gene3D" id="3.30.60.20">
    <property type="match status" value="1"/>
</dbReference>
<comment type="caution">
    <text evidence="4">The sequence shown here is derived from an EMBL/GenBank/DDBJ whole genome shotgun (WGS) entry which is preliminary data.</text>
</comment>
<feature type="domain" description="DC1" evidence="3">
    <location>
        <begin position="124"/>
        <end position="168"/>
    </location>
</feature>
<dbReference type="InterPro" id="IPR046349">
    <property type="entry name" value="C1-like_sf"/>
</dbReference>
<evidence type="ECO:0000313" key="5">
    <source>
        <dbReference type="Proteomes" id="UP000241394"/>
    </source>
</evidence>
<dbReference type="EMBL" id="NKQK01000002">
    <property type="protein sequence ID" value="PSS34942.1"/>
    <property type="molecule type" value="Genomic_DNA"/>
</dbReference>
<evidence type="ECO:0000256" key="2">
    <source>
        <dbReference type="SAM" id="MobiDB-lite"/>
    </source>
</evidence>
<protein>
    <submittedName>
        <fullName evidence="4">Diacylglycerol kinase</fullName>
    </submittedName>
</protein>
<dbReference type="InParanoid" id="A0A2R6RY38"/>
<dbReference type="GO" id="GO:0016301">
    <property type="term" value="F:kinase activity"/>
    <property type="evidence" value="ECO:0007669"/>
    <property type="project" value="UniProtKB-KW"/>
</dbReference>
<evidence type="ECO:0000313" key="4">
    <source>
        <dbReference type="EMBL" id="PSS34942.1"/>
    </source>
</evidence>
<keyword evidence="4" id="KW-0418">Kinase</keyword>
<dbReference type="SUPFAM" id="SSF57889">
    <property type="entry name" value="Cysteine-rich domain"/>
    <property type="match status" value="1"/>
</dbReference>
<feature type="region of interest" description="Disordered" evidence="2">
    <location>
        <begin position="178"/>
        <end position="218"/>
    </location>
</feature>
<keyword evidence="1" id="KW-0677">Repeat</keyword>
<dbReference type="AlphaFoldDB" id="A0A2R6RY38"/>
<feature type="domain" description="DC1" evidence="3">
    <location>
        <begin position="12"/>
        <end position="55"/>
    </location>
</feature>
<accession>A0A2R6RY38</accession>
<name>A0A2R6RY38_ACTCC</name>
<feature type="domain" description="DC1" evidence="3">
    <location>
        <begin position="66"/>
        <end position="113"/>
    </location>
</feature>
<proteinExistence type="predicted"/>
<reference evidence="4 5" key="1">
    <citation type="submission" date="2017-07" db="EMBL/GenBank/DDBJ databases">
        <title>An improved, manually edited Actinidia chinensis var. chinensis (kiwifruit) genome highlights the challenges associated with draft genomes and gene prediction in plants.</title>
        <authorList>
            <person name="Pilkington S."/>
            <person name="Crowhurst R."/>
            <person name="Hilario E."/>
            <person name="Nardozza S."/>
            <person name="Fraser L."/>
            <person name="Peng Y."/>
            <person name="Gunaseelan K."/>
            <person name="Simpson R."/>
            <person name="Tahir J."/>
            <person name="Deroles S."/>
            <person name="Templeton K."/>
            <person name="Luo Z."/>
            <person name="Davy M."/>
            <person name="Cheng C."/>
            <person name="Mcneilage M."/>
            <person name="Scaglione D."/>
            <person name="Liu Y."/>
            <person name="Zhang Q."/>
            <person name="Datson P."/>
            <person name="De Silva N."/>
            <person name="Gardiner S."/>
            <person name="Bassett H."/>
            <person name="Chagne D."/>
            <person name="Mccallum J."/>
            <person name="Dzierzon H."/>
            <person name="Deng C."/>
            <person name="Wang Y.-Y."/>
            <person name="Barron N."/>
            <person name="Manako K."/>
            <person name="Bowen J."/>
            <person name="Foster T."/>
            <person name="Erridge Z."/>
            <person name="Tiffin H."/>
            <person name="Waite C."/>
            <person name="Davies K."/>
            <person name="Grierson E."/>
            <person name="Laing W."/>
            <person name="Kirk R."/>
            <person name="Chen X."/>
            <person name="Wood M."/>
            <person name="Montefiori M."/>
            <person name="Brummell D."/>
            <person name="Schwinn K."/>
            <person name="Catanach A."/>
            <person name="Fullerton C."/>
            <person name="Li D."/>
            <person name="Meiyalaghan S."/>
            <person name="Nieuwenhuizen N."/>
            <person name="Read N."/>
            <person name="Prakash R."/>
            <person name="Hunter D."/>
            <person name="Zhang H."/>
            <person name="Mckenzie M."/>
            <person name="Knabel M."/>
            <person name="Harris A."/>
            <person name="Allan A."/>
            <person name="Chen A."/>
            <person name="Janssen B."/>
            <person name="Plunkett B."/>
            <person name="Dwamena C."/>
            <person name="Voogd C."/>
            <person name="Leif D."/>
            <person name="Lafferty D."/>
            <person name="Souleyre E."/>
            <person name="Varkonyi-Gasic E."/>
            <person name="Gambi F."/>
            <person name="Hanley J."/>
            <person name="Yao J.-L."/>
            <person name="Cheung J."/>
            <person name="David K."/>
            <person name="Warren B."/>
            <person name="Marsh K."/>
            <person name="Snowden K."/>
            <person name="Lin-Wang K."/>
            <person name="Brian L."/>
            <person name="Martinez-Sanchez M."/>
            <person name="Wang M."/>
            <person name="Ileperuma N."/>
            <person name="Macnee N."/>
            <person name="Campin R."/>
            <person name="Mcatee P."/>
            <person name="Drummond R."/>
            <person name="Espley R."/>
            <person name="Ireland H."/>
            <person name="Wu R."/>
            <person name="Atkinson R."/>
            <person name="Karunairetnam S."/>
            <person name="Bulley S."/>
            <person name="Chunkath S."/>
            <person name="Hanley Z."/>
            <person name="Storey R."/>
            <person name="Thrimawithana A."/>
            <person name="Thomson S."/>
            <person name="David C."/>
            <person name="Testolin R."/>
        </authorList>
    </citation>
    <scope>NUCLEOTIDE SEQUENCE [LARGE SCALE GENOMIC DNA]</scope>
    <source>
        <strain evidence="5">cv. Red5</strain>
        <tissue evidence="4">Young leaf</tissue>
    </source>
</reference>
<keyword evidence="4" id="KW-0808">Transferase</keyword>